<feature type="transmembrane region" description="Helical" evidence="9">
    <location>
        <begin position="86"/>
        <end position="108"/>
    </location>
</feature>
<evidence type="ECO:0000256" key="9">
    <source>
        <dbReference type="RuleBase" id="RU369079"/>
    </source>
</evidence>
<dbReference type="EMBL" id="FOVR01000002">
    <property type="protein sequence ID" value="SFN81222.1"/>
    <property type="molecule type" value="Genomic_DNA"/>
</dbReference>
<dbReference type="InterPro" id="IPR055348">
    <property type="entry name" value="DctQ"/>
</dbReference>
<dbReference type="GO" id="GO:0005886">
    <property type="term" value="C:plasma membrane"/>
    <property type="evidence" value="ECO:0007669"/>
    <property type="project" value="UniProtKB-SubCell"/>
</dbReference>
<sequence>MDAIFKILRKLLYGISVVAMLVMLTIIFIQVITRYLFGFSFEWSEELARFLFVWVVFLGSALIMGEDGHLAVELVPRLLNGTKPGFVLNLFINACGYVFILLLIIQGWKMTQTMTFQTSPGLGLSMSYVYIIMPVSGVLMLMYHIKDTISIFRSLAGKAEDDNADDTSVVTD</sequence>
<comment type="subcellular location">
    <subcellularLocation>
        <location evidence="1 9">Cell inner membrane</location>
        <topology evidence="1 9">Multi-pass membrane protein</topology>
    </subcellularLocation>
</comment>
<reference evidence="11 12" key="1">
    <citation type="submission" date="2016-10" db="EMBL/GenBank/DDBJ databases">
        <authorList>
            <person name="de Groot N.N."/>
        </authorList>
    </citation>
    <scope>NUCLEOTIDE SEQUENCE [LARGE SCALE GENOMIC DNA]</scope>
    <source>
        <strain evidence="11 12">CGMCC 1.9157</strain>
    </source>
</reference>
<dbReference type="PANTHER" id="PTHR35011">
    <property type="entry name" value="2,3-DIKETO-L-GULONATE TRAP TRANSPORTER SMALL PERMEASE PROTEIN YIAM"/>
    <property type="match status" value="1"/>
</dbReference>
<feature type="transmembrane region" description="Helical" evidence="9">
    <location>
        <begin position="12"/>
        <end position="35"/>
    </location>
</feature>
<comment type="function">
    <text evidence="9">Part of the tripartite ATP-independent periplasmic (TRAP) transport system.</text>
</comment>
<accession>A0A1I5C341</accession>
<dbReference type="PANTHER" id="PTHR35011:SF2">
    <property type="entry name" value="2,3-DIKETO-L-GULONATE TRAP TRANSPORTER SMALL PERMEASE PROTEIN YIAM"/>
    <property type="match status" value="1"/>
</dbReference>
<evidence type="ECO:0000259" key="10">
    <source>
        <dbReference type="Pfam" id="PF04290"/>
    </source>
</evidence>
<evidence type="ECO:0000256" key="6">
    <source>
        <dbReference type="ARBA" id="ARBA00022989"/>
    </source>
</evidence>
<name>A0A1I5C341_9HYPH</name>
<evidence type="ECO:0000256" key="8">
    <source>
        <dbReference type="ARBA" id="ARBA00038436"/>
    </source>
</evidence>
<evidence type="ECO:0000256" key="4">
    <source>
        <dbReference type="ARBA" id="ARBA00022519"/>
    </source>
</evidence>
<keyword evidence="3" id="KW-1003">Cell membrane</keyword>
<dbReference type="RefSeq" id="WP_090069194.1">
    <property type="nucleotide sequence ID" value="NZ_FOVR01000002.1"/>
</dbReference>
<proteinExistence type="inferred from homology"/>
<evidence type="ECO:0000256" key="7">
    <source>
        <dbReference type="ARBA" id="ARBA00023136"/>
    </source>
</evidence>
<dbReference type="GO" id="GO:0022857">
    <property type="term" value="F:transmembrane transporter activity"/>
    <property type="evidence" value="ECO:0007669"/>
    <property type="project" value="UniProtKB-UniRule"/>
</dbReference>
<feature type="transmembrane region" description="Helical" evidence="9">
    <location>
        <begin position="47"/>
        <end position="65"/>
    </location>
</feature>
<evidence type="ECO:0000256" key="2">
    <source>
        <dbReference type="ARBA" id="ARBA00022448"/>
    </source>
</evidence>
<dbReference type="InterPro" id="IPR007387">
    <property type="entry name" value="TRAP_DctQ"/>
</dbReference>
<evidence type="ECO:0000313" key="11">
    <source>
        <dbReference type="EMBL" id="SFN81222.1"/>
    </source>
</evidence>
<evidence type="ECO:0000256" key="5">
    <source>
        <dbReference type="ARBA" id="ARBA00022692"/>
    </source>
</evidence>
<protein>
    <recommendedName>
        <fullName evidence="9">TRAP transporter small permease protein</fullName>
    </recommendedName>
</protein>
<keyword evidence="6 9" id="KW-1133">Transmembrane helix</keyword>
<dbReference type="AlphaFoldDB" id="A0A1I5C341"/>
<keyword evidence="2 9" id="KW-0813">Transport</keyword>
<dbReference type="OrthoDB" id="8449485at2"/>
<comment type="similarity">
    <text evidence="8 9">Belongs to the TRAP transporter small permease family.</text>
</comment>
<dbReference type="Proteomes" id="UP000199236">
    <property type="component" value="Unassembled WGS sequence"/>
</dbReference>
<organism evidence="11 12">
    <name type="scientific">Cohaesibacter marisflavi</name>
    <dbReference type="NCBI Taxonomy" id="655353"/>
    <lineage>
        <taxon>Bacteria</taxon>
        <taxon>Pseudomonadati</taxon>
        <taxon>Pseudomonadota</taxon>
        <taxon>Alphaproteobacteria</taxon>
        <taxon>Hyphomicrobiales</taxon>
        <taxon>Cohaesibacteraceae</taxon>
    </lineage>
</organism>
<keyword evidence="12" id="KW-1185">Reference proteome</keyword>
<feature type="domain" description="Tripartite ATP-independent periplasmic transporters DctQ component" evidence="10">
    <location>
        <begin position="23"/>
        <end position="153"/>
    </location>
</feature>
<keyword evidence="5 9" id="KW-0812">Transmembrane</keyword>
<evidence type="ECO:0000256" key="3">
    <source>
        <dbReference type="ARBA" id="ARBA00022475"/>
    </source>
</evidence>
<keyword evidence="4 9" id="KW-0997">Cell inner membrane</keyword>
<comment type="subunit">
    <text evidence="9">The complex comprises the extracytoplasmic solute receptor protein and the two transmembrane proteins.</text>
</comment>
<feature type="transmembrane region" description="Helical" evidence="9">
    <location>
        <begin position="128"/>
        <end position="145"/>
    </location>
</feature>
<evidence type="ECO:0000313" key="12">
    <source>
        <dbReference type="Proteomes" id="UP000199236"/>
    </source>
</evidence>
<gene>
    <name evidence="11" type="ORF">SAMN04488056_10294</name>
</gene>
<dbReference type="GO" id="GO:0015740">
    <property type="term" value="P:C4-dicarboxylate transport"/>
    <property type="evidence" value="ECO:0007669"/>
    <property type="project" value="TreeGrafter"/>
</dbReference>
<dbReference type="Pfam" id="PF04290">
    <property type="entry name" value="DctQ"/>
    <property type="match status" value="1"/>
</dbReference>
<dbReference type="STRING" id="655353.SAMN04488056_10294"/>
<keyword evidence="7 9" id="KW-0472">Membrane</keyword>
<evidence type="ECO:0000256" key="1">
    <source>
        <dbReference type="ARBA" id="ARBA00004429"/>
    </source>
</evidence>